<keyword evidence="2" id="KW-0812">Transmembrane</keyword>
<feature type="transmembrane region" description="Helical" evidence="2">
    <location>
        <begin position="197"/>
        <end position="216"/>
    </location>
</feature>
<dbReference type="EMBL" id="QBMP01000112">
    <property type="protein sequence ID" value="PZO54528.1"/>
    <property type="molecule type" value="Genomic_DNA"/>
</dbReference>
<dbReference type="AlphaFoldDB" id="A0A2W4ZHY3"/>
<feature type="compositionally biased region" description="Low complexity" evidence="1">
    <location>
        <begin position="239"/>
        <end position="251"/>
    </location>
</feature>
<feature type="transmembrane region" description="Helical" evidence="2">
    <location>
        <begin position="84"/>
        <end position="104"/>
    </location>
</feature>
<feature type="transmembrane region" description="Helical" evidence="2">
    <location>
        <begin position="54"/>
        <end position="77"/>
    </location>
</feature>
<organism evidence="3 4">
    <name type="scientific">Phormidesmis priestleyi</name>
    <dbReference type="NCBI Taxonomy" id="268141"/>
    <lineage>
        <taxon>Bacteria</taxon>
        <taxon>Bacillati</taxon>
        <taxon>Cyanobacteriota</taxon>
        <taxon>Cyanophyceae</taxon>
        <taxon>Leptolyngbyales</taxon>
        <taxon>Leptolyngbyaceae</taxon>
        <taxon>Phormidesmis</taxon>
    </lineage>
</organism>
<keyword evidence="2" id="KW-1133">Transmembrane helix</keyword>
<gene>
    <name evidence="3" type="ORF">DCF15_11575</name>
</gene>
<reference evidence="4" key="1">
    <citation type="submission" date="2018-04" db="EMBL/GenBank/DDBJ databases">
        <authorList>
            <person name="Cornet L."/>
        </authorList>
    </citation>
    <scope>NUCLEOTIDE SEQUENCE [LARGE SCALE GENOMIC DNA]</scope>
</reference>
<evidence type="ECO:0000313" key="4">
    <source>
        <dbReference type="Proteomes" id="UP000249794"/>
    </source>
</evidence>
<evidence type="ECO:0000256" key="2">
    <source>
        <dbReference type="SAM" id="Phobius"/>
    </source>
</evidence>
<evidence type="ECO:0000313" key="3">
    <source>
        <dbReference type="EMBL" id="PZO54528.1"/>
    </source>
</evidence>
<protein>
    <submittedName>
        <fullName evidence="3">Uncharacterized protein</fullName>
    </submittedName>
</protein>
<keyword evidence="2" id="KW-0472">Membrane</keyword>
<evidence type="ECO:0000256" key="1">
    <source>
        <dbReference type="SAM" id="MobiDB-lite"/>
    </source>
</evidence>
<reference evidence="3 4" key="2">
    <citation type="submission" date="2018-06" db="EMBL/GenBank/DDBJ databases">
        <title>Metagenomic assembly of (sub)arctic Cyanobacteria and their associated microbiome from non-axenic cultures.</title>
        <authorList>
            <person name="Baurain D."/>
        </authorList>
    </citation>
    <scope>NUCLEOTIDE SEQUENCE [LARGE SCALE GENOMIC DNA]</scope>
    <source>
        <strain evidence="3">ULC027bin1</strain>
    </source>
</reference>
<sequence>MSTVSRRPRIPLFFAIGIGLSLLMAVFKAVAAALSEAYLYSVPWLGGFLRSIELVEISNILVFAFLSAGIGAATLLLPRHWNPWAKAALLIVVSPFVFNASYWMQQQLWIQRVAKQANISYEEAHQITDRFLQRDTGSGGFWGFYAYSTEVSELPTNRDSLESQEVSSPGQALVKELKSYNDPRANLAAAVFSRVGWLIRLMYISIAGLTGLIYYVQGRDWAEAKRPDDDDDLPKKSPTKSPLKNSPKNSSVRPRPPT</sequence>
<accession>A0A2W4ZHY3</accession>
<comment type="caution">
    <text evidence="3">The sequence shown here is derived from an EMBL/GenBank/DDBJ whole genome shotgun (WGS) entry which is preliminary data.</text>
</comment>
<proteinExistence type="predicted"/>
<feature type="region of interest" description="Disordered" evidence="1">
    <location>
        <begin position="224"/>
        <end position="258"/>
    </location>
</feature>
<name>A0A2W4ZHY3_9CYAN</name>
<feature type="transmembrane region" description="Helical" evidence="2">
    <location>
        <begin position="12"/>
        <end position="34"/>
    </location>
</feature>
<dbReference type="Proteomes" id="UP000249794">
    <property type="component" value="Unassembled WGS sequence"/>
</dbReference>